<keyword evidence="2" id="KW-1185">Reference proteome</keyword>
<proteinExistence type="predicted"/>
<accession>M1DE48</accession>
<evidence type="ECO:0000313" key="2">
    <source>
        <dbReference type="Proteomes" id="UP000011115"/>
    </source>
</evidence>
<dbReference type="Proteomes" id="UP000011115">
    <property type="component" value="Unassembled WGS sequence"/>
</dbReference>
<dbReference type="AlphaFoldDB" id="M1DE48"/>
<dbReference type="InParanoid" id="M1DE48"/>
<reference evidence="1" key="2">
    <citation type="submission" date="2015-06" db="UniProtKB">
        <authorList>
            <consortium name="EnsemblPlants"/>
        </authorList>
    </citation>
    <scope>IDENTIFICATION</scope>
    <source>
        <strain evidence="1">DM1-3 516 R44</strain>
    </source>
</reference>
<name>M1DE48_SOLTU</name>
<organism evidence="1 2">
    <name type="scientific">Solanum tuberosum</name>
    <name type="common">Potato</name>
    <dbReference type="NCBI Taxonomy" id="4113"/>
    <lineage>
        <taxon>Eukaryota</taxon>
        <taxon>Viridiplantae</taxon>
        <taxon>Streptophyta</taxon>
        <taxon>Embryophyta</taxon>
        <taxon>Tracheophyta</taxon>
        <taxon>Spermatophyta</taxon>
        <taxon>Magnoliopsida</taxon>
        <taxon>eudicotyledons</taxon>
        <taxon>Gunneridae</taxon>
        <taxon>Pentapetalae</taxon>
        <taxon>asterids</taxon>
        <taxon>lamiids</taxon>
        <taxon>Solanales</taxon>
        <taxon>Solanaceae</taxon>
        <taxon>Solanoideae</taxon>
        <taxon>Solaneae</taxon>
        <taxon>Solanum</taxon>
    </lineage>
</organism>
<protein>
    <submittedName>
        <fullName evidence="1">Uncharacterized protein</fullName>
    </submittedName>
</protein>
<dbReference type="HOGENOM" id="CLU_029307_9_0_1"/>
<reference evidence="2" key="1">
    <citation type="journal article" date="2011" name="Nature">
        <title>Genome sequence and analysis of the tuber crop potato.</title>
        <authorList>
            <consortium name="The Potato Genome Sequencing Consortium"/>
        </authorList>
    </citation>
    <scope>NUCLEOTIDE SEQUENCE [LARGE SCALE GENOMIC DNA]</scope>
    <source>
        <strain evidence="2">cv. DM1-3 516 R44</strain>
    </source>
</reference>
<dbReference type="Gramene" id="PGSC0003DMT400087584">
    <property type="protein sequence ID" value="PGSC0003DMT400087584"/>
    <property type="gene ID" value="PGSC0003DMG400037155"/>
</dbReference>
<dbReference type="PaxDb" id="4113-PGSC0003DMT400087584"/>
<dbReference type="EnsemblPlants" id="PGSC0003DMT400087584">
    <property type="protein sequence ID" value="PGSC0003DMT400087584"/>
    <property type="gene ID" value="PGSC0003DMG400037155"/>
</dbReference>
<sequence>MTNKYTEKDRNLATLLTQLDLVTKKIMELEASNKNKDRYIPSQEHMKPNVNEGGQIAEMLSLILHKVESHNKVLNEIKENVSMMNEITASHFMAIQLLETQMGHVLSCLDSTNQD</sequence>
<evidence type="ECO:0000313" key="1">
    <source>
        <dbReference type="EnsemblPlants" id="PGSC0003DMT400087584"/>
    </source>
</evidence>